<keyword evidence="3" id="KW-1185">Reference proteome</keyword>
<evidence type="ECO:0000313" key="2">
    <source>
        <dbReference type="EMBL" id="PYH94311.1"/>
    </source>
</evidence>
<evidence type="ECO:0000313" key="3">
    <source>
        <dbReference type="Proteomes" id="UP000247810"/>
    </source>
</evidence>
<gene>
    <name evidence="2" type="ORF">BO71DRAFT_398986</name>
</gene>
<dbReference type="EMBL" id="KZ825874">
    <property type="protein sequence ID" value="PYH94311.1"/>
    <property type="molecule type" value="Genomic_DNA"/>
</dbReference>
<name>A0A319DAU4_9EURO</name>
<dbReference type="OrthoDB" id="4436899at2759"/>
<accession>A0A319DAU4</accession>
<proteinExistence type="predicted"/>
<organism evidence="2 3">
    <name type="scientific">Aspergillus ellipticus CBS 707.79</name>
    <dbReference type="NCBI Taxonomy" id="1448320"/>
    <lineage>
        <taxon>Eukaryota</taxon>
        <taxon>Fungi</taxon>
        <taxon>Dikarya</taxon>
        <taxon>Ascomycota</taxon>
        <taxon>Pezizomycotina</taxon>
        <taxon>Eurotiomycetes</taxon>
        <taxon>Eurotiomycetidae</taxon>
        <taxon>Eurotiales</taxon>
        <taxon>Aspergillaceae</taxon>
        <taxon>Aspergillus</taxon>
        <taxon>Aspergillus subgen. Circumdati</taxon>
    </lineage>
</organism>
<dbReference type="AlphaFoldDB" id="A0A319DAU4"/>
<dbReference type="STRING" id="1448320.A0A319DAU4"/>
<feature type="region of interest" description="Disordered" evidence="1">
    <location>
        <begin position="29"/>
        <end position="59"/>
    </location>
</feature>
<dbReference type="Proteomes" id="UP000247810">
    <property type="component" value="Unassembled WGS sequence"/>
</dbReference>
<reference evidence="2 3" key="1">
    <citation type="submission" date="2018-02" db="EMBL/GenBank/DDBJ databases">
        <title>The genomes of Aspergillus section Nigri reveals drivers in fungal speciation.</title>
        <authorList>
            <consortium name="DOE Joint Genome Institute"/>
            <person name="Vesth T.C."/>
            <person name="Nybo J."/>
            <person name="Theobald S."/>
            <person name="Brandl J."/>
            <person name="Frisvad J.C."/>
            <person name="Nielsen K.F."/>
            <person name="Lyhne E.K."/>
            <person name="Kogle M.E."/>
            <person name="Kuo A."/>
            <person name="Riley R."/>
            <person name="Clum A."/>
            <person name="Nolan M."/>
            <person name="Lipzen A."/>
            <person name="Salamov A."/>
            <person name="Henrissat B."/>
            <person name="Wiebenga A."/>
            <person name="De vries R.P."/>
            <person name="Grigoriev I.V."/>
            <person name="Mortensen U.H."/>
            <person name="Andersen M.R."/>
            <person name="Baker S.E."/>
        </authorList>
    </citation>
    <scope>NUCLEOTIDE SEQUENCE [LARGE SCALE GENOMIC DNA]</scope>
    <source>
        <strain evidence="2 3">CBS 707.79</strain>
    </source>
</reference>
<sequence>MATWNSKATHNSTMLRSLSFTIGTSRHWKPTPAIQARPPPALHVRTDAPTGFSGPGDLPWRSPKVQRVRSWKSHLYYRLNHTLGVRIRYTSRCRSLGTQSPSSGATGGHLPNPFLLNTELCGYYSDTNFRWGNTMILESEDAYPHLTIQAYQPINGQENRILYGELVLLLDAMRNRAIQLDVTAEDEQELLFNPGEEDIPVYGRKFPQEYHFPVLLLSYVGPQHGRVLYAAMDGDRLVIRQSKLYSFEKEVTAPIGLFGRLLPSKPLSTSI</sequence>
<dbReference type="VEuPathDB" id="FungiDB:BO71DRAFT_398986"/>
<evidence type="ECO:0000256" key="1">
    <source>
        <dbReference type="SAM" id="MobiDB-lite"/>
    </source>
</evidence>
<protein>
    <submittedName>
        <fullName evidence="2">Uncharacterized protein</fullName>
    </submittedName>
</protein>